<sequence>MVVSVQLSRWTVNIYRLSHSDSKVTDNNWHMTAALYKYPHRLSVLSPQGLGVCNEDRNHAHGKNVGT</sequence>
<organism evidence="1 2">
    <name type="scientific">Xenorhabdus cabanillasii</name>
    <dbReference type="NCBI Taxonomy" id="351673"/>
    <lineage>
        <taxon>Bacteria</taxon>
        <taxon>Pseudomonadati</taxon>
        <taxon>Pseudomonadota</taxon>
        <taxon>Gammaproteobacteria</taxon>
        <taxon>Enterobacterales</taxon>
        <taxon>Morganellaceae</taxon>
        <taxon>Xenorhabdus</taxon>
    </lineage>
</organism>
<gene>
    <name evidence="1" type="ORF">BDD26_0026</name>
</gene>
<dbReference type="EMBL" id="QTUB01000001">
    <property type="protein sequence ID" value="REF25544.1"/>
    <property type="molecule type" value="Genomic_DNA"/>
</dbReference>
<evidence type="ECO:0000313" key="2">
    <source>
        <dbReference type="Proteomes" id="UP000256294"/>
    </source>
</evidence>
<dbReference type="AlphaFoldDB" id="A0A3D9UHS8"/>
<dbReference type="Proteomes" id="UP000256294">
    <property type="component" value="Unassembled WGS sequence"/>
</dbReference>
<keyword evidence="2" id="KW-1185">Reference proteome</keyword>
<reference evidence="1 2" key="1">
    <citation type="submission" date="2018-08" db="EMBL/GenBank/DDBJ databases">
        <title>Genomic Encyclopedia of Archaeal and Bacterial Type Strains, Phase II (KMG-II): from individual species to whole genera.</title>
        <authorList>
            <person name="Goeker M."/>
        </authorList>
    </citation>
    <scope>NUCLEOTIDE SEQUENCE [LARGE SCALE GENOMIC DNA]</scope>
    <source>
        <strain evidence="1 2">DSM 17905</strain>
    </source>
</reference>
<evidence type="ECO:0000313" key="1">
    <source>
        <dbReference type="EMBL" id="REF25544.1"/>
    </source>
</evidence>
<comment type="caution">
    <text evidence="1">The sequence shown here is derived from an EMBL/GenBank/DDBJ whole genome shotgun (WGS) entry which is preliminary data.</text>
</comment>
<protein>
    <submittedName>
        <fullName evidence="1">Uncharacterized protein</fullName>
    </submittedName>
</protein>
<proteinExistence type="predicted"/>
<name>A0A3D9UHS8_9GAMM</name>
<accession>A0A3D9UHS8</accession>